<proteinExistence type="predicted"/>
<dbReference type="Proteomes" id="UP000887579">
    <property type="component" value="Unplaced"/>
</dbReference>
<dbReference type="WBParaSite" id="ES5_v2.g10361.t1">
    <property type="protein sequence ID" value="ES5_v2.g10361.t1"/>
    <property type="gene ID" value="ES5_v2.g10361"/>
</dbReference>
<accession>A0AC34F060</accession>
<evidence type="ECO:0000313" key="1">
    <source>
        <dbReference type="Proteomes" id="UP000887579"/>
    </source>
</evidence>
<organism evidence="1 2">
    <name type="scientific">Panagrolaimus sp. ES5</name>
    <dbReference type="NCBI Taxonomy" id="591445"/>
    <lineage>
        <taxon>Eukaryota</taxon>
        <taxon>Metazoa</taxon>
        <taxon>Ecdysozoa</taxon>
        <taxon>Nematoda</taxon>
        <taxon>Chromadorea</taxon>
        <taxon>Rhabditida</taxon>
        <taxon>Tylenchina</taxon>
        <taxon>Panagrolaimomorpha</taxon>
        <taxon>Panagrolaimoidea</taxon>
        <taxon>Panagrolaimidae</taxon>
        <taxon>Panagrolaimus</taxon>
    </lineage>
</organism>
<evidence type="ECO:0000313" key="2">
    <source>
        <dbReference type="WBParaSite" id="ES5_v2.g10361.t1"/>
    </source>
</evidence>
<protein>
    <submittedName>
        <fullName evidence="2">Uncharacterized protein</fullName>
    </submittedName>
</protein>
<sequence length="228" mass="25846">MQKYFPKKIDLALERVNSAQQQFTAAEIKAEARRKEMNENKRELTELICKLQSIDTNTVELTEIIKYLRMGMEYLGKVKKNWEFLVAFFNNIQIIVDQNLTTNVNNFIEEAQDPVSRTLMLQAALKATGYCIQVSNAAETYCAVSGTFIMPVISSIGEQLALEPHQARMKQSQIQSTFDGADDGVTKLIKEKEDEFKDRFDAQMEKYGQDMAKAVKVGNNASAKATKH</sequence>
<name>A0AC34F060_9BILA</name>
<reference evidence="2" key="1">
    <citation type="submission" date="2022-11" db="UniProtKB">
        <authorList>
            <consortium name="WormBaseParasite"/>
        </authorList>
    </citation>
    <scope>IDENTIFICATION</scope>
</reference>